<dbReference type="AlphaFoldDB" id="A0AAD7N2N5"/>
<evidence type="ECO:0000256" key="1">
    <source>
        <dbReference type="SAM" id="MobiDB-lite"/>
    </source>
</evidence>
<accession>A0AAD7N2N5</accession>
<sequence length="214" mass="23619">MNRYRRALLPLESYGPGHIQTYGQIQDNEWFMFEERRSATLGHPCNTQRDPLPPTARTGDSSAAASSTSRHFLAKEEPHSGKNVTQCRPEKRAYKYLNVGMAMRTERTVATPWGSSLANREHIIAGRSGVPRRSWRRSGFSRAPRLFQRVTCEDPPGSPCDPPRRGAASRGDCVSPRAGDVSQALAEIQLAVVPISAAVFTAIHRLYGGLCQDG</sequence>
<evidence type="ECO:0000313" key="2">
    <source>
        <dbReference type="EMBL" id="KAJ7743708.1"/>
    </source>
</evidence>
<comment type="caution">
    <text evidence="2">The sequence shown here is derived from an EMBL/GenBank/DDBJ whole genome shotgun (WGS) entry which is preliminary data.</text>
</comment>
<protein>
    <submittedName>
        <fullName evidence="2">Uncharacterized protein</fullName>
    </submittedName>
</protein>
<keyword evidence="3" id="KW-1185">Reference proteome</keyword>
<organism evidence="2 3">
    <name type="scientific">Mycena maculata</name>
    <dbReference type="NCBI Taxonomy" id="230809"/>
    <lineage>
        <taxon>Eukaryota</taxon>
        <taxon>Fungi</taxon>
        <taxon>Dikarya</taxon>
        <taxon>Basidiomycota</taxon>
        <taxon>Agaricomycotina</taxon>
        <taxon>Agaricomycetes</taxon>
        <taxon>Agaricomycetidae</taxon>
        <taxon>Agaricales</taxon>
        <taxon>Marasmiineae</taxon>
        <taxon>Mycenaceae</taxon>
        <taxon>Mycena</taxon>
    </lineage>
</organism>
<feature type="region of interest" description="Disordered" evidence="1">
    <location>
        <begin position="153"/>
        <end position="173"/>
    </location>
</feature>
<dbReference type="Proteomes" id="UP001215280">
    <property type="component" value="Unassembled WGS sequence"/>
</dbReference>
<dbReference type="EMBL" id="JARJLG010000111">
    <property type="protein sequence ID" value="KAJ7743708.1"/>
    <property type="molecule type" value="Genomic_DNA"/>
</dbReference>
<reference evidence="2" key="1">
    <citation type="submission" date="2023-03" db="EMBL/GenBank/DDBJ databases">
        <title>Massive genome expansion in bonnet fungi (Mycena s.s.) driven by repeated elements and novel gene families across ecological guilds.</title>
        <authorList>
            <consortium name="Lawrence Berkeley National Laboratory"/>
            <person name="Harder C.B."/>
            <person name="Miyauchi S."/>
            <person name="Viragh M."/>
            <person name="Kuo A."/>
            <person name="Thoen E."/>
            <person name="Andreopoulos B."/>
            <person name="Lu D."/>
            <person name="Skrede I."/>
            <person name="Drula E."/>
            <person name="Henrissat B."/>
            <person name="Morin E."/>
            <person name="Kohler A."/>
            <person name="Barry K."/>
            <person name="LaButti K."/>
            <person name="Morin E."/>
            <person name="Salamov A."/>
            <person name="Lipzen A."/>
            <person name="Mereny Z."/>
            <person name="Hegedus B."/>
            <person name="Baldrian P."/>
            <person name="Stursova M."/>
            <person name="Weitz H."/>
            <person name="Taylor A."/>
            <person name="Grigoriev I.V."/>
            <person name="Nagy L.G."/>
            <person name="Martin F."/>
            <person name="Kauserud H."/>
        </authorList>
    </citation>
    <scope>NUCLEOTIDE SEQUENCE</scope>
    <source>
        <strain evidence="2">CBHHK188m</strain>
    </source>
</reference>
<evidence type="ECO:0000313" key="3">
    <source>
        <dbReference type="Proteomes" id="UP001215280"/>
    </source>
</evidence>
<proteinExistence type="predicted"/>
<feature type="region of interest" description="Disordered" evidence="1">
    <location>
        <begin position="41"/>
        <end position="86"/>
    </location>
</feature>
<gene>
    <name evidence="2" type="ORF">DFH07DRAFT_777324</name>
</gene>
<name>A0AAD7N2N5_9AGAR</name>